<evidence type="ECO:0000256" key="2">
    <source>
        <dbReference type="ARBA" id="ARBA00022695"/>
    </source>
</evidence>
<evidence type="ECO:0000313" key="8">
    <source>
        <dbReference type="EMBL" id="KAG5285846.1"/>
    </source>
</evidence>
<keyword evidence="6" id="KW-0695">RNA-directed DNA polymerase</keyword>
<protein>
    <recommendedName>
        <fullName evidence="7">Reverse transcriptase RNase H-like domain-containing protein</fullName>
    </recommendedName>
</protein>
<gene>
    <name evidence="8" type="ORF">AALO_G00008160</name>
</gene>
<keyword evidence="5" id="KW-0378">Hydrolase</keyword>
<dbReference type="GO" id="GO:0004519">
    <property type="term" value="F:endonuclease activity"/>
    <property type="evidence" value="ECO:0007669"/>
    <property type="project" value="UniProtKB-KW"/>
</dbReference>
<dbReference type="GO" id="GO:0003964">
    <property type="term" value="F:RNA-directed DNA polymerase activity"/>
    <property type="evidence" value="ECO:0007669"/>
    <property type="project" value="UniProtKB-KW"/>
</dbReference>
<evidence type="ECO:0000259" key="7">
    <source>
        <dbReference type="Pfam" id="PF17917"/>
    </source>
</evidence>
<accession>A0AAV6HIU1</accession>
<organism evidence="8 9">
    <name type="scientific">Alosa alosa</name>
    <name type="common">allis shad</name>
    <dbReference type="NCBI Taxonomy" id="278164"/>
    <lineage>
        <taxon>Eukaryota</taxon>
        <taxon>Metazoa</taxon>
        <taxon>Chordata</taxon>
        <taxon>Craniata</taxon>
        <taxon>Vertebrata</taxon>
        <taxon>Euteleostomi</taxon>
        <taxon>Actinopterygii</taxon>
        <taxon>Neopterygii</taxon>
        <taxon>Teleostei</taxon>
        <taxon>Clupei</taxon>
        <taxon>Clupeiformes</taxon>
        <taxon>Clupeoidei</taxon>
        <taxon>Clupeidae</taxon>
        <taxon>Alosa</taxon>
    </lineage>
</organism>
<name>A0AAV6HIU1_9TELE</name>
<feature type="domain" description="Reverse transcriptase RNase H-like" evidence="7">
    <location>
        <begin position="2"/>
        <end position="38"/>
    </location>
</feature>
<dbReference type="EMBL" id="JADWDJ010000001">
    <property type="protein sequence ID" value="KAG5285846.1"/>
    <property type="molecule type" value="Genomic_DNA"/>
</dbReference>
<evidence type="ECO:0000256" key="5">
    <source>
        <dbReference type="ARBA" id="ARBA00022801"/>
    </source>
</evidence>
<evidence type="ECO:0000256" key="3">
    <source>
        <dbReference type="ARBA" id="ARBA00022722"/>
    </source>
</evidence>
<dbReference type="InterPro" id="IPR041373">
    <property type="entry name" value="RT_RNaseH"/>
</dbReference>
<evidence type="ECO:0000313" key="9">
    <source>
        <dbReference type="Proteomes" id="UP000823561"/>
    </source>
</evidence>
<dbReference type="InterPro" id="IPR043502">
    <property type="entry name" value="DNA/RNA_pol_sf"/>
</dbReference>
<keyword evidence="3" id="KW-0540">Nuclease</keyword>
<sequence>MNYDVGDRELLAIKLALDEWRHWLEGAHPFVVWTDHKNRLNSRQASTLPGPAVGAFFTADKSSWHWKNAGVSEEAVLVARDDHRCKGFCCCLSGLSPFECQFGFQPPLFPDQEADVSVPSAHHYVRRCRCVWHKVPLALKRSARRSQLQANRRRRSAPSLRPGQRVLLSARDLPLRVESRKLAPCLHQSIGTCH</sequence>
<proteinExistence type="predicted"/>
<keyword evidence="2" id="KW-0548">Nucleotidyltransferase</keyword>
<evidence type="ECO:0000256" key="1">
    <source>
        <dbReference type="ARBA" id="ARBA00022679"/>
    </source>
</evidence>
<evidence type="ECO:0000256" key="4">
    <source>
        <dbReference type="ARBA" id="ARBA00022759"/>
    </source>
</evidence>
<dbReference type="Pfam" id="PF17917">
    <property type="entry name" value="RT_RNaseH"/>
    <property type="match status" value="1"/>
</dbReference>
<dbReference type="AlphaFoldDB" id="A0AAV6HIU1"/>
<evidence type="ECO:0000256" key="6">
    <source>
        <dbReference type="ARBA" id="ARBA00022918"/>
    </source>
</evidence>
<keyword evidence="4" id="KW-0255">Endonuclease</keyword>
<keyword evidence="9" id="KW-1185">Reference proteome</keyword>
<dbReference type="SUPFAM" id="SSF56672">
    <property type="entry name" value="DNA/RNA polymerases"/>
    <property type="match status" value="1"/>
</dbReference>
<reference evidence="8 9" key="1">
    <citation type="submission" date="2020-10" db="EMBL/GenBank/DDBJ databases">
        <title>Chromosome-scale genome assembly of the Allis shad, Alosa alosa.</title>
        <authorList>
            <person name="Margot Z."/>
            <person name="Christophe K."/>
            <person name="Cabau C."/>
            <person name="Louis A."/>
            <person name="Berthelot C."/>
            <person name="Parey E."/>
            <person name="Roest Crollius H."/>
            <person name="Montfort J."/>
            <person name="Robinson-Rechavi M."/>
            <person name="Bucao C."/>
            <person name="Bouchez O."/>
            <person name="Gislard M."/>
            <person name="Lluch J."/>
            <person name="Milhes M."/>
            <person name="Lampietro C."/>
            <person name="Lopez Roques C."/>
            <person name="Donnadieu C."/>
            <person name="Braasch I."/>
            <person name="Desvignes T."/>
            <person name="Postlethwait J."/>
            <person name="Bobe J."/>
            <person name="Guiguen Y."/>
        </authorList>
    </citation>
    <scope>NUCLEOTIDE SEQUENCE [LARGE SCALE GENOMIC DNA]</scope>
    <source>
        <strain evidence="8">M-15738</strain>
        <tissue evidence="8">Blood</tissue>
    </source>
</reference>
<keyword evidence="1" id="KW-0808">Transferase</keyword>
<comment type="caution">
    <text evidence="8">The sequence shown here is derived from an EMBL/GenBank/DDBJ whole genome shotgun (WGS) entry which is preliminary data.</text>
</comment>
<dbReference type="Proteomes" id="UP000823561">
    <property type="component" value="Chromosome 1"/>
</dbReference>
<dbReference type="GO" id="GO:0016787">
    <property type="term" value="F:hydrolase activity"/>
    <property type="evidence" value="ECO:0007669"/>
    <property type="project" value="UniProtKB-KW"/>
</dbReference>